<evidence type="ECO:0000313" key="11">
    <source>
        <dbReference type="Proteomes" id="UP000823633"/>
    </source>
</evidence>
<evidence type="ECO:0000256" key="2">
    <source>
        <dbReference type="ARBA" id="ARBA00022741"/>
    </source>
</evidence>
<keyword evidence="3 7" id="KW-0378">Hydrolase</keyword>
<keyword evidence="6 7" id="KW-0238">DNA-binding</keyword>
<dbReference type="InterPro" id="IPR005747">
    <property type="entry name" value="MutS2"/>
</dbReference>
<dbReference type="PIRSF" id="PIRSF005814">
    <property type="entry name" value="MutS_YshD"/>
    <property type="match status" value="1"/>
</dbReference>
<dbReference type="GO" id="GO:0006298">
    <property type="term" value="P:mismatch repair"/>
    <property type="evidence" value="ECO:0007669"/>
    <property type="project" value="InterPro"/>
</dbReference>
<gene>
    <name evidence="7" type="primary">mutS2</name>
    <name evidence="7" type="synonym">rqcU</name>
    <name evidence="10" type="ORF">IAC42_07755</name>
</gene>
<reference evidence="10" key="2">
    <citation type="journal article" date="2021" name="PeerJ">
        <title>Extensive microbial diversity within the chicken gut microbiome revealed by metagenomics and culture.</title>
        <authorList>
            <person name="Gilroy R."/>
            <person name="Ravi A."/>
            <person name="Getino M."/>
            <person name="Pursley I."/>
            <person name="Horton D.L."/>
            <person name="Alikhan N.F."/>
            <person name="Baker D."/>
            <person name="Gharbi K."/>
            <person name="Hall N."/>
            <person name="Watson M."/>
            <person name="Adriaenssens E.M."/>
            <person name="Foster-Nyarko E."/>
            <person name="Jarju S."/>
            <person name="Secka A."/>
            <person name="Antonio M."/>
            <person name="Oren A."/>
            <person name="Chaudhuri R.R."/>
            <person name="La Ragione R."/>
            <person name="Hildebrand F."/>
            <person name="Pallen M.J."/>
        </authorList>
    </citation>
    <scope>NUCLEOTIDE SEQUENCE</scope>
    <source>
        <strain evidence="10">11167</strain>
    </source>
</reference>
<dbReference type="GO" id="GO:0140664">
    <property type="term" value="F:ATP-dependent DNA damage sensor activity"/>
    <property type="evidence" value="ECO:0007669"/>
    <property type="project" value="InterPro"/>
</dbReference>
<accession>A0A9D9EAC4</accession>
<evidence type="ECO:0000256" key="7">
    <source>
        <dbReference type="HAMAP-Rule" id="MF_00092"/>
    </source>
</evidence>
<evidence type="ECO:0000256" key="4">
    <source>
        <dbReference type="ARBA" id="ARBA00022840"/>
    </source>
</evidence>
<dbReference type="GO" id="GO:0072344">
    <property type="term" value="P:rescue of stalled ribosome"/>
    <property type="evidence" value="ECO:0007669"/>
    <property type="project" value="UniProtKB-UniRule"/>
</dbReference>
<keyword evidence="1 7" id="KW-0699">rRNA-binding</keyword>
<feature type="domain" description="Smr" evidence="9">
    <location>
        <begin position="687"/>
        <end position="762"/>
    </location>
</feature>
<dbReference type="SUPFAM" id="SSF52540">
    <property type="entry name" value="P-loop containing nucleoside triphosphate hydrolases"/>
    <property type="match status" value="1"/>
</dbReference>
<dbReference type="GO" id="GO:0016887">
    <property type="term" value="F:ATP hydrolysis activity"/>
    <property type="evidence" value="ECO:0007669"/>
    <property type="project" value="InterPro"/>
</dbReference>
<dbReference type="SMART" id="SM00534">
    <property type="entry name" value="MUTSac"/>
    <property type="match status" value="1"/>
</dbReference>
<dbReference type="Pfam" id="PF00488">
    <property type="entry name" value="MutS_V"/>
    <property type="match status" value="1"/>
</dbReference>
<dbReference type="GO" id="GO:0045910">
    <property type="term" value="P:negative regulation of DNA recombination"/>
    <property type="evidence" value="ECO:0007669"/>
    <property type="project" value="InterPro"/>
</dbReference>
<dbReference type="GO" id="GO:0043023">
    <property type="term" value="F:ribosomal large subunit binding"/>
    <property type="evidence" value="ECO:0007669"/>
    <property type="project" value="UniProtKB-UniRule"/>
</dbReference>
<dbReference type="GO" id="GO:0005524">
    <property type="term" value="F:ATP binding"/>
    <property type="evidence" value="ECO:0007669"/>
    <property type="project" value="UniProtKB-UniRule"/>
</dbReference>
<keyword evidence="7" id="KW-0255">Endonuclease</keyword>
<keyword evidence="5 7" id="KW-0694">RNA-binding</keyword>
<dbReference type="GO" id="GO:0004519">
    <property type="term" value="F:endonuclease activity"/>
    <property type="evidence" value="ECO:0007669"/>
    <property type="project" value="UniProtKB-UniRule"/>
</dbReference>
<dbReference type="EC" id="3.1.-.-" evidence="7"/>
<dbReference type="InterPro" id="IPR007696">
    <property type="entry name" value="DNA_mismatch_repair_MutS_core"/>
</dbReference>
<reference evidence="10" key="1">
    <citation type="submission" date="2020-10" db="EMBL/GenBank/DDBJ databases">
        <authorList>
            <person name="Gilroy R."/>
        </authorList>
    </citation>
    <scope>NUCLEOTIDE SEQUENCE</scope>
    <source>
        <strain evidence="10">11167</strain>
    </source>
</reference>
<dbReference type="NCBIfam" id="TIGR01069">
    <property type="entry name" value="mutS2"/>
    <property type="match status" value="1"/>
</dbReference>
<dbReference type="SUPFAM" id="SSF160443">
    <property type="entry name" value="SMR domain-like"/>
    <property type="match status" value="1"/>
</dbReference>
<feature type="coiled-coil region" evidence="8">
    <location>
        <begin position="517"/>
        <end position="554"/>
    </location>
</feature>
<dbReference type="AlphaFoldDB" id="A0A9D9EAC4"/>
<evidence type="ECO:0000256" key="3">
    <source>
        <dbReference type="ARBA" id="ARBA00022801"/>
    </source>
</evidence>
<dbReference type="InterPro" id="IPR036063">
    <property type="entry name" value="Smr_dom_sf"/>
</dbReference>
<comment type="caution">
    <text evidence="10">The sequence shown here is derived from an EMBL/GenBank/DDBJ whole genome shotgun (WGS) entry which is preliminary data.</text>
</comment>
<comment type="function">
    <text evidence="7">Endonuclease that is involved in the suppression of homologous recombination and thus may have a key role in the control of bacterial genetic diversity.</text>
</comment>
<keyword evidence="7" id="KW-0540">Nuclease</keyword>
<dbReference type="InterPro" id="IPR045076">
    <property type="entry name" value="MutS"/>
</dbReference>
<dbReference type="SMART" id="SM00463">
    <property type="entry name" value="SMR"/>
    <property type="match status" value="1"/>
</dbReference>
<dbReference type="EMBL" id="JADIMU010000052">
    <property type="protein sequence ID" value="MBO8443632.1"/>
    <property type="molecule type" value="Genomic_DNA"/>
</dbReference>
<protein>
    <recommendedName>
        <fullName evidence="7">Endonuclease MutS2</fullName>
        <ecNumber evidence="7">3.1.-.-</ecNumber>
    </recommendedName>
    <alternativeName>
        <fullName evidence="7">Ribosome-associated protein quality control-upstream factor</fullName>
        <shortName evidence="7">RQC-upstream factor</shortName>
        <shortName evidence="7">RqcU</shortName>
        <ecNumber evidence="7">3.6.4.-</ecNumber>
    </alternativeName>
</protein>
<dbReference type="EC" id="3.6.4.-" evidence="7"/>
<organism evidence="10 11">
    <name type="scientific">Candidatus Aphodenecus pullistercoris</name>
    <dbReference type="NCBI Taxonomy" id="2840669"/>
    <lineage>
        <taxon>Bacteria</taxon>
        <taxon>Pseudomonadati</taxon>
        <taxon>Spirochaetota</taxon>
        <taxon>Spirochaetia</taxon>
        <taxon>Spirochaetales</taxon>
        <taxon>Candidatus Aphodenecus</taxon>
    </lineage>
</organism>
<dbReference type="Gene3D" id="3.40.50.300">
    <property type="entry name" value="P-loop containing nucleotide triphosphate hydrolases"/>
    <property type="match status" value="1"/>
</dbReference>
<evidence type="ECO:0000256" key="8">
    <source>
        <dbReference type="SAM" id="Coils"/>
    </source>
</evidence>
<evidence type="ECO:0000256" key="1">
    <source>
        <dbReference type="ARBA" id="ARBA00022730"/>
    </source>
</evidence>
<dbReference type="InterPro" id="IPR027417">
    <property type="entry name" value="P-loop_NTPase"/>
</dbReference>
<dbReference type="PROSITE" id="PS50828">
    <property type="entry name" value="SMR"/>
    <property type="match status" value="1"/>
</dbReference>
<evidence type="ECO:0000256" key="6">
    <source>
        <dbReference type="ARBA" id="ARBA00023125"/>
    </source>
</evidence>
<dbReference type="GO" id="GO:0019843">
    <property type="term" value="F:rRNA binding"/>
    <property type="evidence" value="ECO:0007669"/>
    <property type="project" value="UniProtKB-UniRule"/>
</dbReference>
<name>A0A9D9EAC4_9SPIR</name>
<evidence type="ECO:0000313" key="10">
    <source>
        <dbReference type="EMBL" id="MBO8443632.1"/>
    </source>
</evidence>
<comment type="similarity">
    <text evidence="7">Belongs to the DNA mismatch repair MutS family. MutS2 subfamily.</text>
</comment>
<dbReference type="GO" id="GO:0030983">
    <property type="term" value="F:mismatched DNA binding"/>
    <property type="evidence" value="ECO:0007669"/>
    <property type="project" value="InterPro"/>
</dbReference>
<keyword evidence="8" id="KW-0175">Coiled coil</keyword>
<dbReference type="PANTHER" id="PTHR48466:SF2">
    <property type="entry name" value="OS10G0509000 PROTEIN"/>
    <property type="match status" value="1"/>
</dbReference>
<dbReference type="Pfam" id="PF01713">
    <property type="entry name" value="Smr"/>
    <property type="match status" value="1"/>
</dbReference>
<dbReference type="InterPro" id="IPR000432">
    <property type="entry name" value="DNA_mismatch_repair_MutS_C"/>
</dbReference>
<dbReference type="SMART" id="SM00533">
    <property type="entry name" value="MUTSd"/>
    <property type="match status" value="1"/>
</dbReference>
<sequence>MRERTIDDLEVELVLDQVRRHSLSTEGRRRISVELFSDDSGEVLARRERIALIITRLVAGECVLTPFPSLEGLFESGRRKAVDFDGLDLVALSDYIASLGLLARFEENTWLANEELARLGRDIAEALDGEGHVKDSHPLVRPLYSALEKERERRQSYAEDYIAHNASLFQSSQAVYRNERVMLPVRRESRSAVQGYVQGQSATGSTFFVEPFELVELNNRVTLAQDEIMRVKRQILLSLSSRTRSLLPLVAQMAHYVADFDFHYSFACQIRADRWEAVGFGEDMRIVSARHPLLGAKAVPISLSAPKGKRTIVLSGANAGGKTVTMKTVAILSILAQMCGYAPLAQGSVLPLYTSILTDIGDGQSITDDFSTFSGHMSNIASICREARPSSLILLDEIGSGTDPAEGAALTDSLLDYFKGVGAMVLITSHYNQVKLHAYGDDAMMNASMEFDEEGERPTFRVIEGLPGDSHAIATARRMGIPAVVIRSAKESLSSSSSVSQLIASLNGKSRALDRKVSEAALEKRRYERLAKEAEAKERALEEERLRLQEGEADELGRWMKEARRRLERLVKDVSTGQLTKEKTRAVKDFIASMEDEGTRAQELVEEGRARRRQAVRTDYEVGQEVLCGSFHRRGTILRVLGKGRYQVSIDSMKIDLGAEDIQLAPVEGKASVATFASRIPAPSLTLDVRGMRLEAAIEAVDDEIEACLVHSLSTFSIIHGYGNGILSQGIHAHLKKLRSVKEYYFARPEDGGMGKTYVTLAD</sequence>
<dbReference type="InterPro" id="IPR002625">
    <property type="entry name" value="Smr_dom"/>
</dbReference>
<comment type="function">
    <text evidence="7">Acts as a ribosome collision sensor, splitting the ribosome into its 2 subunits. Detects stalled/collided 70S ribosomes which it binds and splits by an ATP-hydrolysis driven conformational change. Acts upstream of the ribosome quality control system (RQC), a ribosome-associated complex that mediates the extraction of incompletely synthesized nascent chains from stalled ribosomes and their subsequent degradation. Probably generates substrates for RQC.</text>
</comment>
<dbReference type="PROSITE" id="PS00486">
    <property type="entry name" value="DNA_MISMATCH_REPAIR_2"/>
    <property type="match status" value="1"/>
</dbReference>
<evidence type="ECO:0000256" key="5">
    <source>
        <dbReference type="ARBA" id="ARBA00022884"/>
    </source>
</evidence>
<dbReference type="Gene3D" id="3.30.1370.110">
    <property type="match status" value="1"/>
</dbReference>
<evidence type="ECO:0000259" key="9">
    <source>
        <dbReference type="PROSITE" id="PS50828"/>
    </source>
</evidence>
<dbReference type="PANTHER" id="PTHR48466">
    <property type="entry name" value="OS10G0509000 PROTEIN-RELATED"/>
    <property type="match status" value="1"/>
</dbReference>
<proteinExistence type="inferred from homology"/>
<dbReference type="HAMAP" id="MF_00092">
    <property type="entry name" value="MutS2"/>
    <property type="match status" value="1"/>
</dbReference>
<dbReference type="InterPro" id="IPR036187">
    <property type="entry name" value="DNA_mismatch_repair_MutS_sf"/>
</dbReference>
<keyword evidence="4 7" id="KW-0067">ATP-binding</keyword>
<dbReference type="SUPFAM" id="SSF48334">
    <property type="entry name" value="DNA repair protein MutS, domain III"/>
    <property type="match status" value="1"/>
</dbReference>
<keyword evidence="2 7" id="KW-0547">Nucleotide-binding</keyword>
<feature type="binding site" evidence="7">
    <location>
        <begin position="316"/>
        <end position="323"/>
    </location>
    <ligand>
        <name>ATP</name>
        <dbReference type="ChEBI" id="CHEBI:30616"/>
    </ligand>
</feature>
<dbReference type="Proteomes" id="UP000823633">
    <property type="component" value="Unassembled WGS sequence"/>
</dbReference>
<comment type="subunit">
    <text evidence="7">Homodimer. Binds to stalled ribosomes, contacting rRNA.</text>
</comment>